<protein>
    <submittedName>
        <fullName evidence="1">Predicted protein</fullName>
    </submittedName>
</protein>
<dbReference type="AlphaFoldDB" id="B0DFX1"/>
<dbReference type="HOGENOM" id="CLU_2004316_0_0_1"/>
<dbReference type="EMBL" id="DS547108">
    <property type="protein sequence ID" value="EDR06539.1"/>
    <property type="molecule type" value="Genomic_DNA"/>
</dbReference>
<evidence type="ECO:0000313" key="1">
    <source>
        <dbReference type="EMBL" id="EDR06539.1"/>
    </source>
</evidence>
<dbReference type="KEGG" id="lbc:LACBIDRAFT_300039"/>
<organism evidence="2">
    <name type="scientific">Laccaria bicolor (strain S238N-H82 / ATCC MYA-4686)</name>
    <name type="common">Bicoloured deceiver</name>
    <name type="synonym">Laccaria laccata var. bicolor</name>
    <dbReference type="NCBI Taxonomy" id="486041"/>
    <lineage>
        <taxon>Eukaryota</taxon>
        <taxon>Fungi</taxon>
        <taxon>Dikarya</taxon>
        <taxon>Basidiomycota</taxon>
        <taxon>Agaricomycotina</taxon>
        <taxon>Agaricomycetes</taxon>
        <taxon>Agaricomycetidae</taxon>
        <taxon>Agaricales</taxon>
        <taxon>Agaricineae</taxon>
        <taxon>Hydnangiaceae</taxon>
        <taxon>Laccaria</taxon>
    </lineage>
</organism>
<dbReference type="InParanoid" id="B0DFX1"/>
<reference evidence="1 2" key="1">
    <citation type="journal article" date="2008" name="Nature">
        <title>The genome of Laccaria bicolor provides insights into mycorrhizal symbiosis.</title>
        <authorList>
            <person name="Martin F."/>
            <person name="Aerts A."/>
            <person name="Ahren D."/>
            <person name="Brun A."/>
            <person name="Danchin E.G.J."/>
            <person name="Duchaussoy F."/>
            <person name="Gibon J."/>
            <person name="Kohler A."/>
            <person name="Lindquist E."/>
            <person name="Pereda V."/>
            <person name="Salamov A."/>
            <person name="Shapiro H.J."/>
            <person name="Wuyts J."/>
            <person name="Blaudez D."/>
            <person name="Buee M."/>
            <person name="Brokstein P."/>
            <person name="Canbaeck B."/>
            <person name="Cohen D."/>
            <person name="Courty P.E."/>
            <person name="Coutinho P.M."/>
            <person name="Delaruelle C."/>
            <person name="Detter J.C."/>
            <person name="Deveau A."/>
            <person name="DiFazio S."/>
            <person name="Duplessis S."/>
            <person name="Fraissinet-Tachet L."/>
            <person name="Lucic E."/>
            <person name="Frey-Klett P."/>
            <person name="Fourrey C."/>
            <person name="Feussner I."/>
            <person name="Gay G."/>
            <person name="Grimwood J."/>
            <person name="Hoegger P.J."/>
            <person name="Jain P."/>
            <person name="Kilaru S."/>
            <person name="Labbe J."/>
            <person name="Lin Y.C."/>
            <person name="Legue V."/>
            <person name="Le Tacon F."/>
            <person name="Marmeisse R."/>
            <person name="Melayah D."/>
            <person name="Montanini B."/>
            <person name="Muratet M."/>
            <person name="Nehls U."/>
            <person name="Niculita-Hirzel H."/>
            <person name="Oudot-Le Secq M.P."/>
            <person name="Peter M."/>
            <person name="Quesneville H."/>
            <person name="Rajashekar B."/>
            <person name="Reich M."/>
            <person name="Rouhier N."/>
            <person name="Schmutz J."/>
            <person name="Yin T."/>
            <person name="Chalot M."/>
            <person name="Henrissat B."/>
            <person name="Kuees U."/>
            <person name="Lucas S."/>
            <person name="Van de Peer Y."/>
            <person name="Podila G.K."/>
            <person name="Polle A."/>
            <person name="Pukkila P.J."/>
            <person name="Richardson P.M."/>
            <person name="Rouze P."/>
            <person name="Sanders I.R."/>
            <person name="Stajich J.E."/>
            <person name="Tunlid A."/>
            <person name="Tuskan G."/>
            <person name="Grigoriev I.V."/>
        </authorList>
    </citation>
    <scope>NUCLEOTIDE SEQUENCE [LARGE SCALE GENOMIC DNA]</scope>
    <source>
        <strain evidence="2">S238N-H82 / ATCC MYA-4686</strain>
    </source>
</reference>
<evidence type="ECO:0000313" key="2">
    <source>
        <dbReference type="Proteomes" id="UP000001194"/>
    </source>
</evidence>
<dbReference type="Proteomes" id="UP000001194">
    <property type="component" value="Unassembled WGS sequence"/>
</dbReference>
<proteinExistence type="predicted"/>
<gene>
    <name evidence="1" type="ORF">LACBIDRAFT_300039</name>
</gene>
<accession>B0DFX1</accession>
<dbReference type="RefSeq" id="XP_001882911.1">
    <property type="nucleotide sequence ID" value="XM_001882876.1"/>
</dbReference>
<dbReference type="OrthoDB" id="2874767at2759"/>
<dbReference type="GeneID" id="6078395"/>
<sequence length="124" mass="13458">MGDTSGCSDAEGCHTHCYELAPGSGEVEAGVYVVMDQWVDRSLVLATTSILLTRPSYDFSFEVVACAAEVFRNGKTLGTPAWVLHVQSTGILSRPPDQLLHHPVPKKPIENFSPHEITVTNYTG</sequence>
<keyword evidence="2" id="KW-1185">Reference proteome</keyword>
<name>B0DFX1_LACBS</name>
<dbReference type="STRING" id="486041.B0DFX1"/>